<accession>A1ASR8</accession>
<dbReference type="EMBL" id="CP000482">
    <property type="protein sequence ID" value="ABL00398.1"/>
    <property type="molecule type" value="Genomic_DNA"/>
</dbReference>
<dbReference type="GO" id="GO:0051536">
    <property type="term" value="F:iron-sulfur cluster binding"/>
    <property type="evidence" value="ECO:0007669"/>
    <property type="project" value="UniProtKB-KW"/>
</dbReference>
<dbReference type="InterPro" id="IPR017900">
    <property type="entry name" value="4Fe4S_Fe_S_CS"/>
</dbReference>
<dbReference type="AlphaFoldDB" id="A1ASR8"/>
<keyword evidence="7" id="KW-1185">Reference proteome</keyword>
<dbReference type="OrthoDB" id="9795302at2"/>
<name>A1ASR8_PELPD</name>
<dbReference type="KEGG" id="ppd:Ppro_2798"/>
<dbReference type="EMBL" id="CP000482">
    <property type="protein sequence ID" value="ABL00389.1"/>
    <property type="molecule type" value="Genomic_DNA"/>
</dbReference>
<evidence type="ECO:0000313" key="6">
    <source>
        <dbReference type="EMBL" id="ABL00398.1"/>
    </source>
</evidence>
<dbReference type="InterPro" id="IPR009051">
    <property type="entry name" value="Helical_ferredxn"/>
</dbReference>
<dbReference type="eggNOG" id="COG1150">
    <property type="taxonomic scope" value="Bacteria"/>
</dbReference>
<dbReference type="PROSITE" id="PS51379">
    <property type="entry name" value="4FE4S_FER_2"/>
    <property type="match status" value="2"/>
</dbReference>
<organism evidence="5 7">
    <name type="scientific">Pelobacter propionicus (strain DSM 2379 / NBRC 103807 / OttBd1)</name>
    <dbReference type="NCBI Taxonomy" id="338966"/>
    <lineage>
        <taxon>Bacteria</taxon>
        <taxon>Pseudomonadati</taxon>
        <taxon>Thermodesulfobacteriota</taxon>
        <taxon>Desulfuromonadia</taxon>
        <taxon>Desulfuromonadales</taxon>
        <taxon>Desulfuromonadaceae</taxon>
        <taxon>Pelobacter</taxon>
    </lineage>
</organism>
<evidence type="ECO:0000259" key="4">
    <source>
        <dbReference type="PROSITE" id="PS51379"/>
    </source>
</evidence>
<evidence type="ECO:0000256" key="1">
    <source>
        <dbReference type="ARBA" id="ARBA00022723"/>
    </source>
</evidence>
<reference evidence="5 7" key="1">
    <citation type="submission" date="2006-10" db="EMBL/GenBank/DDBJ databases">
        <title>Complete sequence of chromosome of Pelobacter propionicus DSM 2379.</title>
        <authorList>
            <consortium name="US DOE Joint Genome Institute"/>
            <person name="Copeland A."/>
            <person name="Lucas S."/>
            <person name="Lapidus A."/>
            <person name="Barry K."/>
            <person name="Detter J.C."/>
            <person name="Glavina del Rio T."/>
            <person name="Hammon N."/>
            <person name="Israni S."/>
            <person name="Dalin E."/>
            <person name="Tice H."/>
            <person name="Pitluck S."/>
            <person name="Saunders E."/>
            <person name="Brettin T."/>
            <person name="Bruce D."/>
            <person name="Han C."/>
            <person name="Tapia R."/>
            <person name="Schmutz J."/>
            <person name="Larimer F."/>
            <person name="Land M."/>
            <person name="Hauser L."/>
            <person name="Kyrpides N."/>
            <person name="Kim E."/>
            <person name="Lovley D."/>
            <person name="Richardson P."/>
        </authorList>
    </citation>
    <scope>NUCLEOTIDE SEQUENCE [LARGE SCALE GENOMIC DNA]</scope>
    <source>
        <strain evidence="5">DSM 2379</strain>
        <strain evidence="7">DSM 2379 / NBRC 103807 / OttBd1</strain>
    </source>
</reference>
<keyword evidence="1" id="KW-0479">Metal-binding</keyword>
<sequence>MKARILSRADVLNVIDQLRGQGFEVLAPFLGRGSDSAFDVVTDANRDQVQLHVPNPYYPAKRFVFPHMERTMKIHEDKSKNSLSFEPTVDAPKRALFGVRSCDVRGIYHLDRFFLGRDFKDGYHEAKRNNLFIVNFACTDKDLDIGKQCFCLCTDSGPAARENFDLQLMDLGNDEYMAVAGSPAGEALFAAPFYKKCTAGHVTKRAEVLEAARTELKDATTWFSGAVRYVTGNRVSNKTWTEIGNRCVECGGCTFVCPACTCFTVTDRKIGPTEIERLKVWDACAFSGFTRMAGGHNPRQAVHDRRNRRFFRKLHHYFIQRELSVACIGCGRCAVVCHGDIGMPSVVEMIRRATTESDKQ</sequence>
<evidence type="ECO:0000256" key="2">
    <source>
        <dbReference type="ARBA" id="ARBA00023004"/>
    </source>
</evidence>
<dbReference type="Pfam" id="PF17179">
    <property type="entry name" value="Fer4_22"/>
    <property type="match status" value="1"/>
</dbReference>
<protein>
    <submittedName>
        <fullName evidence="5">Putative anaerobic sulfite reductase, A subunit</fullName>
    </submittedName>
</protein>
<dbReference type="PANTHER" id="PTHR40447:SF1">
    <property type="entry name" value="ANAEROBIC SULFITE REDUCTASE SUBUNIT A"/>
    <property type="match status" value="1"/>
</dbReference>
<dbReference type="HOGENOM" id="CLU_046702_0_0_7"/>
<dbReference type="RefSeq" id="WP_011736638.1">
    <property type="nucleotide sequence ID" value="NC_008609.1"/>
</dbReference>
<gene>
    <name evidence="5" type="ordered locus">Ppro_2789</name>
    <name evidence="6" type="ordered locus">Ppro_2798</name>
</gene>
<keyword evidence="3" id="KW-0411">Iron-sulfur</keyword>
<dbReference type="STRING" id="338966.Ppro_2789"/>
<feature type="domain" description="4Fe-4S ferredoxin-type" evidence="4">
    <location>
        <begin position="317"/>
        <end position="346"/>
    </location>
</feature>
<dbReference type="GO" id="GO:0046872">
    <property type="term" value="F:metal ion binding"/>
    <property type="evidence" value="ECO:0007669"/>
    <property type="project" value="UniProtKB-KW"/>
</dbReference>
<dbReference type="Gene3D" id="1.10.1060.10">
    <property type="entry name" value="Alpha-helical ferredoxin"/>
    <property type="match status" value="1"/>
</dbReference>
<proteinExistence type="predicted"/>
<evidence type="ECO:0000313" key="7">
    <source>
        <dbReference type="Proteomes" id="UP000006732"/>
    </source>
</evidence>
<evidence type="ECO:0000313" key="5">
    <source>
        <dbReference type="EMBL" id="ABL00389.1"/>
    </source>
</evidence>
<dbReference type="KEGG" id="ppd:Ppro_2789"/>
<dbReference type="PROSITE" id="PS00198">
    <property type="entry name" value="4FE4S_FER_1"/>
    <property type="match status" value="1"/>
</dbReference>
<dbReference type="SUPFAM" id="SSF46548">
    <property type="entry name" value="alpha-helical ferredoxin"/>
    <property type="match status" value="1"/>
</dbReference>
<dbReference type="Proteomes" id="UP000006732">
    <property type="component" value="Chromosome"/>
</dbReference>
<evidence type="ECO:0000256" key="3">
    <source>
        <dbReference type="ARBA" id="ARBA00023014"/>
    </source>
</evidence>
<feature type="domain" description="4Fe-4S ferredoxin-type" evidence="4">
    <location>
        <begin position="237"/>
        <end position="268"/>
    </location>
</feature>
<dbReference type="PANTHER" id="PTHR40447">
    <property type="entry name" value="ANAEROBIC SULFITE REDUCTASE SUBUNIT A"/>
    <property type="match status" value="1"/>
</dbReference>
<dbReference type="InterPro" id="IPR017896">
    <property type="entry name" value="4Fe4S_Fe-S-bd"/>
</dbReference>
<keyword evidence="2" id="KW-0408">Iron</keyword>